<dbReference type="InterPro" id="IPR050072">
    <property type="entry name" value="Peptidase_M20A"/>
</dbReference>
<dbReference type="AlphaFoldDB" id="X1PVY5"/>
<sequence length="144" mass="16121">MQRDILNPVRLISETVDRRKNEIIDFCRDLIRIPSLTGEEKKVQEFVAKHLKDIGLEVKVWEPDLAKMKSHPGYVDLGKDYVNRPNVVGIYKGKEGRSLILNGHTDVVTPEPLKKWSHDPWGGEISGGKIYGRGACDMKGGVAG</sequence>
<feature type="non-terminal residue" evidence="1">
    <location>
        <position position="144"/>
    </location>
</feature>
<accession>X1PVY5</accession>
<dbReference type="GO" id="GO:0016787">
    <property type="term" value="F:hydrolase activity"/>
    <property type="evidence" value="ECO:0007669"/>
    <property type="project" value="InterPro"/>
</dbReference>
<dbReference type="PANTHER" id="PTHR43808">
    <property type="entry name" value="ACETYLORNITHINE DEACETYLASE"/>
    <property type="match status" value="1"/>
</dbReference>
<dbReference type="Pfam" id="PF01546">
    <property type="entry name" value="Peptidase_M20"/>
    <property type="match status" value="1"/>
</dbReference>
<protein>
    <recommendedName>
        <fullName evidence="2">Peptidase M20 dimerisation domain-containing protein</fullName>
    </recommendedName>
</protein>
<reference evidence="1" key="1">
    <citation type="journal article" date="2014" name="Front. Microbiol.">
        <title>High frequency of phylogenetically diverse reductive dehalogenase-homologous genes in deep subseafloor sedimentary metagenomes.</title>
        <authorList>
            <person name="Kawai M."/>
            <person name="Futagami T."/>
            <person name="Toyoda A."/>
            <person name="Takaki Y."/>
            <person name="Nishi S."/>
            <person name="Hori S."/>
            <person name="Arai W."/>
            <person name="Tsubouchi T."/>
            <person name="Morono Y."/>
            <person name="Uchiyama I."/>
            <person name="Ito T."/>
            <person name="Fujiyama A."/>
            <person name="Inagaki F."/>
            <person name="Takami H."/>
        </authorList>
    </citation>
    <scope>NUCLEOTIDE SEQUENCE</scope>
    <source>
        <strain evidence="1">Expedition CK06-06</strain>
    </source>
</reference>
<comment type="caution">
    <text evidence="1">The sequence shown here is derived from an EMBL/GenBank/DDBJ whole genome shotgun (WGS) entry which is preliminary data.</text>
</comment>
<gene>
    <name evidence="1" type="ORF">S06H3_48557</name>
</gene>
<name>X1PVY5_9ZZZZ</name>
<dbReference type="SUPFAM" id="SSF53187">
    <property type="entry name" value="Zn-dependent exopeptidases"/>
    <property type="match status" value="1"/>
</dbReference>
<evidence type="ECO:0000313" key="1">
    <source>
        <dbReference type="EMBL" id="GAI43005.1"/>
    </source>
</evidence>
<organism evidence="1">
    <name type="scientific">marine sediment metagenome</name>
    <dbReference type="NCBI Taxonomy" id="412755"/>
    <lineage>
        <taxon>unclassified sequences</taxon>
        <taxon>metagenomes</taxon>
        <taxon>ecological metagenomes</taxon>
    </lineage>
</organism>
<dbReference type="InterPro" id="IPR002933">
    <property type="entry name" value="Peptidase_M20"/>
</dbReference>
<proteinExistence type="predicted"/>
<dbReference type="EMBL" id="BARV01030583">
    <property type="protein sequence ID" value="GAI43005.1"/>
    <property type="molecule type" value="Genomic_DNA"/>
</dbReference>
<dbReference type="Gene3D" id="3.40.630.10">
    <property type="entry name" value="Zn peptidases"/>
    <property type="match status" value="1"/>
</dbReference>
<evidence type="ECO:0008006" key="2">
    <source>
        <dbReference type="Google" id="ProtNLM"/>
    </source>
</evidence>